<evidence type="ECO:0000256" key="2">
    <source>
        <dbReference type="ARBA" id="ARBA00022723"/>
    </source>
</evidence>
<organism evidence="6 7">
    <name type="scientific">Coemansia brasiliensis</name>
    <dbReference type="NCBI Taxonomy" id="2650707"/>
    <lineage>
        <taxon>Eukaryota</taxon>
        <taxon>Fungi</taxon>
        <taxon>Fungi incertae sedis</taxon>
        <taxon>Zoopagomycota</taxon>
        <taxon>Kickxellomycotina</taxon>
        <taxon>Kickxellomycetes</taxon>
        <taxon>Kickxellales</taxon>
        <taxon>Kickxellaceae</taxon>
        <taxon>Coemansia</taxon>
    </lineage>
</organism>
<dbReference type="PANTHER" id="PTHR12549:SF38">
    <property type="entry name" value="JMJC DOMAIN-CONTAINING HISTONE DEMETHYLASE 2, ISOFORM A"/>
    <property type="match status" value="1"/>
</dbReference>
<dbReference type="EMBL" id="JANBUW010000389">
    <property type="protein sequence ID" value="KAJ2847079.1"/>
    <property type="molecule type" value="Genomic_DNA"/>
</dbReference>
<dbReference type="GO" id="GO:0006357">
    <property type="term" value="P:regulation of transcription by RNA polymerase II"/>
    <property type="evidence" value="ECO:0007669"/>
    <property type="project" value="TreeGrafter"/>
</dbReference>
<dbReference type="PANTHER" id="PTHR12549">
    <property type="entry name" value="JMJC DOMAIN-CONTAINING HISTONE DEMETHYLATION PROTEIN"/>
    <property type="match status" value="1"/>
</dbReference>
<evidence type="ECO:0000313" key="7">
    <source>
        <dbReference type="Proteomes" id="UP001139887"/>
    </source>
</evidence>
<dbReference type="GO" id="GO:0000118">
    <property type="term" value="C:histone deacetylase complex"/>
    <property type="evidence" value="ECO:0007669"/>
    <property type="project" value="TreeGrafter"/>
</dbReference>
<dbReference type="SMART" id="SM00558">
    <property type="entry name" value="JmjC"/>
    <property type="match status" value="1"/>
</dbReference>
<sequence>MEEATTASKESAECNTGDNKEELTAMDVDPSSFPNPCMQQDKQLPCILNLNIIDQPEEKTSEKAIGNVKNDSNQVAEPPVQQKTTTAAENSMAKPITHVVADPLLDQICSQLPDPEILCSSDFECHYMTANVFEPSHVLVPPRENHSMIQAKFEYTIDEFITPEDPALWQHFQQKKYARWTELHASCKQTTVRLIPQTTVCARTNKINQPQCRACIGRTGGKLCRFADVRYATEITIELENGTTALRYLICPVFRSQIEKSPAIRQSVAPIILPENTVVDGDDSWVELHVLCQTVSSIKSLLRRELAVVRDVEVSELRGMSNGTISFYSSGPIPQAVQDENGNPLHPLYGCAPSPCILRKVPFGAHQKCDICSAPIFSTYFSCCLCMQEVCVECFTEWEDSGIMERCYSFEKGAKSQSDAKRNMGLAYCKRYTATEGHKPVTYSTQHKKRQFVRVSHFSEGELEMMMRKVNRIVQYCDFLDETQPSGYSSISLCANALGRGSQQNRIDNSWITEVLDSIDKDTAVIASLGDADFGADPALRLGPNDIYKEPETPGAGPSNSQSHYLEAQWDTKLKQLCSDSKYPQFEWQTQPVYVSADNLSLREFARLWEEGRVVVVTNLLTEELQRKWTPQALNGMLNKLPVYISELNSQRPRSDKWTLGQFLKLFTSTDDTVDDGHKRQLLAACLRTSIDLSNKSDKECQAELETLRNLATEVLPVTEYTRADGKLNLVNRLPAQYARPPDFGPKLQCIYGTRGSGSKENMRREVADMVSLLVYASDANATLTTLPESNSAKRRSQNTTHKPILQKDNYGAVEWDIYVSSMADHLRGYLEEEVGSGTGRQDVLHGQIHISSEQMEEIYEICGDEARSCRVWQNVGDAVLIPAGSIYQKRIFNSSISVETKFLSPEHMATARRVSSSITASKGHVRRKEALPVMDILWWTWMGFDATQGQIAEEVIAAKRVSRKQATPAKRDAGSSKQAISTPRKRGRPRK</sequence>
<name>A0A9W8I928_9FUNG</name>
<gene>
    <name evidence="6" type="ORF">IWW36_004033</name>
</gene>
<keyword evidence="2" id="KW-0479">Metal-binding</keyword>
<feature type="region of interest" description="Disordered" evidence="4">
    <location>
        <begin position="1"/>
        <end position="28"/>
    </location>
</feature>
<dbReference type="Gene3D" id="2.60.120.650">
    <property type="entry name" value="Cupin"/>
    <property type="match status" value="1"/>
</dbReference>
<dbReference type="GO" id="GO:0032454">
    <property type="term" value="F:histone H3K9 demethylase activity"/>
    <property type="evidence" value="ECO:0007669"/>
    <property type="project" value="InterPro"/>
</dbReference>
<evidence type="ECO:0000313" key="6">
    <source>
        <dbReference type="EMBL" id="KAJ2847079.1"/>
    </source>
</evidence>
<dbReference type="AlphaFoldDB" id="A0A9W8I928"/>
<dbReference type="GO" id="GO:0000785">
    <property type="term" value="C:chromatin"/>
    <property type="evidence" value="ECO:0007669"/>
    <property type="project" value="TreeGrafter"/>
</dbReference>
<reference evidence="6" key="1">
    <citation type="submission" date="2022-07" db="EMBL/GenBank/DDBJ databases">
        <title>Phylogenomic reconstructions and comparative analyses of Kickxellomycotina fungi.</title>
        <authorList>
            <person name="Reynolds N.K."/>
            <person name="Stajich J.E."/>
            <person name="Barry K."/>
            <person name="Grigoriev I.V."/>
            <person name="Crous P."/>
            <person name="Smith M.E."/>
        </authorList>
    </citation>
    <scope>NUCLEOTIDE SEQUENCE</scope>
    <source>
        <strain evidence="6">NRRL 1566</strain>
    </source>
</reference>
<dbReference type="GO" id="GO:0031490">
    <property type="term" value="F:chromatin DNA binding"/>
    <property type="evidence" value="ECO:0007669"/>
    <property type="project" value="TreeGrafter"/>
</dbReference>
<feature type="region of interest" description="Disordered" evidence="4">
    <location>
        <begin position="961"/>
        <end position="992"/>
    </location>
</feature>
<feature type="domain" description="JmjC" evidence="5">
    <location>
        <begin position="700"/>
        <end position="920"/>
    </location>
</feature>
<dbReference type="InterPro" id="IPR003347">
    <property type="entry name" value="JmjC_dom"/>
</dbReference>
<dbReference type="InterPro" id="IPR045109">
    <property type="entry name" value="LSDs-like"/>
</dbReference>
<evidence type="ECO:0000256" key="4">
    <source>
        <dbReference type="SAM" id="MobiDB-lite"/>
    </source>
</evidence>
<evidence type="ECO:0000256" key="1">
    <source>
        <dbReference type="ARBA" id="ARBA00004123"/>
    </source>
</evidence>
<evidence type="ECO:0000259" key="5">
    <source>
        <dbReference type="PROSITE" id="PS51184"/>
    </source>
</evidence>
<dbReference type="PROSITE" id="PS51184">
    <property type="entry name" value="JMJC"/>
    <property type="match status" value="1"/>
</dbReference>
<dbReference type="Proteomes" id="UP001139887">
    <property type="component" value="Unassembled WGS sequence"/>
</dbReference>
<accession>A0A9W8I928</accession>
<dbReference type="OrthoDB" id="1667110at2759"/>
<keyword evidence="7" id="KW-1185">Reference proteome</keyword>
<dbReference type="GO" id="GO:0046872">
    <property type="term" value="F:metal ion binding"/>
    <property type="evidence" value="ECO:0007669"/>
    <property type="project" value="UniProtKB-KW"/>
</dbReference>
<proteinExistence type="predicted"/>
<keyword evidence="3" id="KW-0539">Nucleus</keyword>
<comment type="subcellular location">
    <subcellularLocation>
        <location evidence="1">Nucleus</location>
    </subcellularLocation>
</comment>
<dbReference type="GO" id="GO:0003712">
    <property type="term" value="F:transcription coregulator activity"/>
    <property type="evidence" value="ECO:0007669"/>
    <property type="project" value="TreeGrafter"/>
</dbReference>
<protein>
    <recommendedName>
        <fullName evidence="5">JmjC domain-containing protein</fullName>
    </recommendedName>
</protein>
<comment type="caution">
    <text evidence="6">The sequence shown here is derived from an EMBL/GenBank/DDBJ whole genome shotgun (WGS) entry which is preliminary data.</text>
</comment>
<evidence type="ECO:0000256" key="3">
    <source>
        <dbReference type="ARBA" id="ARBA00023242"/>
    </source>
</evidence>
<dbReference type="SUPFAM" id="SSF51197">
    <property type="entry name" value="Clavaminate synthase-like"/>
    <property type="match status" value="1"/>
</dbReference>